<organism evidence="3">
    <name type="scientific">Rhodosorus marinus</name>
    <dbReference type="NCBI Taxonomy" id="101924"/>
    <lineage>
        <taxon>Eukaryota</taxon>
        <taxon>Rhodophyta</taxon>
        <taxon>Stylonematophyceae</taxon>
        <taxon>Stylonematales</taxon>
        <taxon>Stylonemataceae</taxon>
        <taxon>Rhodosorus</taxon>
    </lineage>
</organism>
<dbReference type="Pfam" id="PF23953">
    <property type="entry name" value="TPR_COPA_B"/>
    <property type="match status" value="1"/>
</dbReference>
<evidence type="ECO:0000256" key="1">
    <source>
        <dbReference type="SAM" id="MobiDB-lite"/>
    </source>
</evidence>
<evidence type="ECO:0000313" key="3">
    <source>
        <dbReference type="EMBL" id="CAD8390932.1"/>
    </source>
</evidence>
<feature type="compositionally biased region" description="Basic and acidic residues" evidence="1">
    <location>
        <begin position="139"/>
        <end position="148"/>
    </location>
</feature>
<reference evidence="3" key="1">
    <citation type="submission" date="2021-01" db="EMBL/GenBank/DDBJ databases">
        <authorList>
            <person name="Corre E."/>
            <person name="Pelletier E."/>
            <person name="Niang G."/>
            <person name="Scheremetjew M."/>
            <person name="Finn R."/>
            <person name="Kale V."/>
            <person name="Holt S."/>
            <person name="Cochrane G."/>
            <person name="Meng A."/>
            <person name="Brown T."/>
            <person name="Cohen L."/>
        </authorList>
    </citation>
    <scope>NUCLEOTIDE SEQUENCE</scope>
    <source>
        <strain evidence="3">UTEX LB 2760</strain>
    </source>
</reference>
<feature type="compositionally biased region" description="Acidic residues" evidence="1">
    <location>
        <begin position="166"/>
        <end position="176"/>
    </location>
</feature>
<sequence length="203" mass="22321">MATANAEILERVAGTSADGKAINIAFLSSFMLGRVDECLKILISSKRIPEAALFARSYCPSEVARIVEMWKADLRKNGHVRMADLLADPISHAHLFEGYDASLQAEKDNAELMLKMKEVVSDYYPAYKQTLESGIPHQDSADDRKDEVQENGLGTEPALDPRSELEGEDDEDEDYNPAEAEGADSSPPGQGDDDEEELDGEEQ</sequence>
<proteinExistence type="predicted"/>
<protein>
    <recommendedName>
        <fullName evidence="2">COPA/B TPR domain-containing protein</fullName>
    </recommendedName>
</protein>
<accession>A0A7S0BDV7</accession>
<feature type="compositionally biased region" description="Acidic residues" evidence="1">
    <location>
        <begin position="191"/>
        <end position="203"/>
    </location>
</feature>
<dbReference type="EMBL" id="HBEK01001641">
    <property type="protein sequence ID" value="CAD8390932.1"/>
    <property type="molecule type" value="Transcribed_RNA"/>
</dbReference>
<dbReference type="Gene3D" id="1.25.40.470">
    <property type="match status" value="1"/>
</dbReference>
<dbReference type="AlphaFoldDB" id="A0A7S0BDV7"/>
<evidence type="ECO:0000259" key="2">
    <source>
        <dbReference type="Pfam" id="PF23953"/>
    </source>
</evidence>
<feature type="region of interest" description="Disordered" evidence="1">
    <location>
        <begin position="132"/>
        <end position="203"/>
    </location>
</feature>
<name>A0A7S0BDV7_9RHOD</name>
<feature type="domain" description="COPA/B TPR" evidence="2">
    <location>
        <begin position="2"/>
        <end position="71"/>
    </location>
</feature>
<dbReference type="InterPro" id="IPR056176">
    <property type="entry name" value="TPR_COPA_B"/>
</dbReference>
<gene>
    <name evidence="3" type="ORF">RMAR0315_LOCUS907</name>
</gene>